<name>A0ABV0FES2_9NEIS</name>
<organism evidence="1 2">
    <name type="scientific">Chromobacterium vaccinii</name>
    <dbReference type="NCBI Taxonomy" id="1108595"/>
    <lineage>
        <taxon>Bacteria</taxon>
        <taxon>Pseudomonadati</taxon>
        <taxon>Pseudomonadota</taxon>
        <taxon>Betaproteobacteria</taxon>
        <taxon>Neisseriales</taxon>
        <taxon>Chromobacteriaceae</taxon>
        <taxon>Chromobacterium</taxon>
    </lineage>
</organism>
<protein>
    <submittedName>
        <fullName evidence="1">Uncharacterized protein</fullName>
    </submittedName>
</protein>
<dbReference type="Proteomes" id="UP001455709">
    <property type="component" value="Unassembled WGS sequence"/>
</dbReference>
<proteinExistence type="predicted"/>
<accession>A0ABV0FES2</accession>
<gene>
    <name evidence="1" type="ORF">ABGV49_10165</name>
</gene>
<keyword evidence="2" id="KW-1185">Reference proteome</keyword>
<comment type="caution">
    <text evidence="1">The sequence shown here is derived from an EMBL/GenBank/DDBJ whole genome shotgun (WGS) entry which is preliminary data.</text>
</comment>
<dbReference type="RefSeq" id="WP_347370607.1">
    <property type="nucleotide sequence ID" value="NZ_JBDOJC010000001.1"/>
</dbReference>
<dbReference type="EMBL" id="JBDOJC010000001">
    <property type="protein sequence ID" value="MEO2217419.1"/>
    <property type="molecule type" value="Genomic_DNA"/>
</dbReference>
<sequence>MLGKINVVYSGEKYIGYEAEDMPLPALHIGLCQSLSQLVSERRQLAIKEAFGWIDAYAAETAALAFVSSNYQSMPPILIQAWADEKGMSARSAADDIVGRANKVRLLLSELSEILKAGCAEIEKSSNHSEALSALQAAFGKVAG</sequence>
<evidence type="ECO:0000313" key="1">
    <source>
        <dbReference type="EMBL" id="MEO2217419.1"/>
    </source>
</evidence>
<evidence type="ECO:0000313" key="2">
    <source>
        <dbReference type="Proteomes" id="UP001455709"/>
    </source>
</evidence>
<reference evidence="1 2" key="1">
    <citation type="submission" date="2024-05" db="EMBL/GenBank/DDBJ databases">
        <authorList>
            <person name="De Oliveira J.P."/>
            <person name="Noriler S.A."/>
            <person name="De Oliveira A.G."/>
            <person name="Sipoli D.S."/>
        </authorList>
    </citation>
    <scope>NUCLEOTIDE SEQUENCE [LARGE SCALE GENOMIC DNA]</scope>
    <source>
        <strain evidence="1 2">LABIM189</strain>
    </source>
</reference>